<protein>
    <submittedName>
        <fullName evidence="1">Uncharacterized protein</fullName>
    </submittedName>
</protein>
<accession>A0A5K3F319</accession>
<name>A0A5K3F319_MESCO</name>
<reference evidence="1" key="1">
    <citation type="submission" date="2019-11" db="UniProtKB">
        <authorList>
            <consortium name="WormBaseParasite"/>
        </authorList>
    </citation>
    <scope>IDENTIFICATION</scope>
</reference>
<evidence type="ECO:0000313" key="1">
    <source>
        <dbReference type="WBParaSite" id="MCU_005042-RA"/>
    </source>
</evidence>
<proteinExistence type="predicted"/>
<dbReference type="AlphaFoldDB" id="A0A5K3F319"/>
<organism evidence="1">
    <name type="scientific">Mesocestoides corti</name>
    <name type="common">Flatworm</name>
    <dbReference type="NCBI Taxonomy" id="53468"/>
    <lineage>
        <taxon>Eukaryota</taxon>
        <taxon>Metazoa</taxon>
        <taxon>Spiralia</taxon>
        <taxon>Lophotrochozoa</taxon>
        <taxon>Platyhelminthes</taxon>
        <taxon>Cestoda</taxon>
        <taxon>Eucestoda</taxon>
        <taxon>Cyclophyllidea</taxon>
        <taxon>Mesocestoididae</taxon>
        <taxon>Mesocestoides</taxon>
    </lineage>
</organism>
<sequence length="72" mass="8478">MFMQYLQMSANNCLILISKYQFDSSFPQSNCQLTNLTANMYELEKLILAGPQFKERWPSLASQFLSFWLENN</sequence>
<dbReference type="WBParaSite" id="MCU_005042-RA">
    <property type="protein sequence ID" value="MCU_005042-RA"/>
    <property type="gene ID" value="MCU_005042"/>
</dbReference>